<reference evidence="1" key="1">
    <citation type="journal article" date="2007" name="Science">
        <title>Draft genome of the filarial nematode parasite Brugia malayi.</title>
        <authorList>
            <person name="Ghedin E."/>
            <person name="Wang S."/>
            <person name="Spiro D."/>
            <person name="Caler E."/>
            <person name="Zhao Q."/>
            <person name="Crabtree J."/>
            <person name="Allen J.E."/>
            <person name="Delcher A.L."/>
            <person name="Guiliano D.B."/>
            <person name="Miranda-Saavedra D."/>
            <person name="Angiuoli S.V."/>
            <person name="Creasy T."/>
            <person name="Amedeo P."/>
            <person name="Haas B."/>
            <person name="El-Sayed N.M."/>
            <person name="Wortman J.R."/>
            <person name="Feldblyum T."/>
            <person name="Tallon L."/>
            <person name="Schatz M."/>
            <person name="Shumway M."/>
            <person name="Koo H."/>
            <person name="Salzberg S.L."/>
            <person name="Schobel S."/>
            <person name="Pertea M."/>
            <person name="Pop M."/>
            <person name="White O."/>
            <person name="Barton G.J."/>
            <person name="Carlow C.K."/>
            <person name="Crawford M.J."/>
            <person name="Daub J."/>
            <person name="Dimmic M.W."/>
            <person name="Estes C.F."/>
            <person name="Foster J.M."/>
            <person name="Ganatra M."/>
            <person name="Gregory W.F."/>
            <person name="Johnson N.M."/>
            <person name="Jin J."/>
            <person name="Komuniecki R."/>
            <person name="Korf I."/>
            <person name="Kumar S."/>
            <person name="Laney S."/>
            <person name="Li B.W."/>
            <person name="Li W."/>
            <person name="Lindblom T.H."/>
            <person name="Lustigman S."/>
            <person name="Ma D."/>
            <person name="Maina C.V."/>
            <person name="Martin D.M."/>
            <person name="McCarter J.P."/>
            <person name="McReynolds L."/>
            <person name="Mitreva M."/>
            <person name="Nutman T.B."/>
            <person name="Parkinson J."/>
            <person name="Peregrin-Alvarez J.M."/>
            <person name="Poole C."/>
            <person name="Ren Q."/>
            <person name="Saunders L."/>
            <person name="Sluder A.E."/>
            <person name="Smith K."/>
            <person name="Stanke M."/>
            <person name="Unnasch T.R."/>
            <person name="Ware J."/>
            <person name="Wei A.D."/>
            <person name="Weil G."/>
            <person name="Williams D.J."/>
            <person name="Zhang Y."/>
            <person name="Williams S.A."/>
            <person name="Fraser-Liggett C."/>
            <person name="Slatko B."/>
            <person name="Blaxter M.L."/>
            <person name="Scott A.L."/>
        </authorList>
    </citation>
    <scope>NUCLEOTIDE SEQUENCE [LARGE SCALE GENOMIC DNA]</scope>
</reference>
<accession>A8PDH9</accession>
<proteinExistence type="predicted"/>
<sequence>KQAIYRLAKGPEIALANKIDTIMVERDEIPHINSYFTVKSENNKVKGHTYSTLLGGIKISCKLMIKCSSFKFSFWQTK</sequence>
<name>A8PDH9_BRUMA</name>
<gene>
    <name evidence="1" type="ORF">Bm1_22660</name>
</gene>
<feature type="non-terminal residue" evidence="1">
    <location>
        <position position="1"/>
    </location>
</feature>
<protein>
    <submittedName>
        <fullName evidence="1">Uncharacterized protein</fullName>
    </submittedName>
</protein>
<organism evidence="1">
    <name type="scientific">Brugia malayi</name>
    <name type="common">Filarial nematode worm</name>
    <dbReference type="NCBI Taxonomy" id="6279"/>
    <lineage>
        <taxon>Eukaryota</taxon>
        <taxon>Metazoa</taxon>
        <taxon>Ecdysozoa</taxon>
        <taxon>Nematoda</taxon>
        <taxon>Chromadorea</taxon>
        <taxon>Rhabditida</taxon>
        <taxon>Spirurina</taxon>
        <taxon>Spiruromorpha</taxon>
        <taxon>Filarioidea</taxon>
        <taxon>Onchocercidae</taxon>
        <taxon>Brugia</taxon>
    </lineage>
</organism>
<dbReference type="AlphaFoldDB" id="A8PDH9"/>
<dbReference type="EMBL" id="DS239080">
    <property type="protein sequence ID" value="EDP35157.1"/>
    <property type="molecule type" value="Genomic_DNA"/>
</dbReference>
<evidence type="ECO:0000313" key="1">
    <source>
        <dbReference type="EMBL" id="EDP35157.1"/>
    </source>
</evidence>